<dbReference type="GO" id="GO:0020037">
    <property type="term" value="F:heme binding"/>
    <property type="evidence" value="ECO:0007669"/>
    <property type="project" value="InterPro"/>
</dbReference>
<evidence type="ECO:0000256" key="4">
    <source>
        <dbReference type="ARBA" id="ARBA00022723"/>
    </source>
</evidence>
<keyword evidence="9" id="KW-0472">Membrane</keyword>
<dbReference type="SUPFAM" id="SSF48264">
    <property type="entry name" value="Cytochrome P450"/>
    <property type="match status" value="1"/>
</dbReference>
<comment type="cofactor">
    <cofactor evidence="1 8">
        <name>heme</name>
        <dbReference type="ChEBI" id="CHEBI:30413"/>
    </cofactor>
</comment>
<evidence type="ECO:0000313" key="10">
    <source>
        <dbReference type="EMBL" id="RDX52357.1"/>
    </source>
</evidence>
<dbReference type="InterPro" id="IPR036396">
    <property type="entry name" value="Cyt_P450_sf"/>
</dbReference>
<keyword evidence="11" id="KW-1185">Reference proteome</keyword>
<dbReference type="GO" id="GO:0016705">
    <property type="term" value="F:oxidoreductase activity, acting on paired donors, with incorporation or reduction of molecular oxygen"/>
    <property type="evidence" value="ECO:0007669"/>
    <property type="project" value="InterPro"/>
</dbReference>
<protein>
    <submittedName>
        <fullName evidence="10">High nitrogen upregulated cytochrome P450 monooxygenase 2</fullName>
    </submittedName>
</protein>
<dbReference type="PRINTS" id="PR00463">
    <property type="entry name" value="EP450I"/>
</dbReference>
<accession>A0A371DIJ8</accession>
<dbReference type="STRING" id="139420.A0A371DIJ8"/>
<feature type="transmembrane region" description="Helical" evidence="9">
    <location>
        <begin position="36"/>
        <end position="57"/>
    </location>
</feature>
<keyword evidence="5" id="KW-0560">Oxidoreductase</keyword>
<keyword evidence="9" id="KW-0812">Transmembrane</keyword>
<dbReference type="PRINTS" id="PR00385">
    <property type="entry name" value="P450"/>
</dbReference>
<feature type="binding site" description="axial binding residue" evidence="8">
    <location>
        <position position="505"/>
    </location>
    <ligand>
        <name>heme</name>
        <dbReference type="ChEBI" id="CHEBI:30413"/>
    </ligand>
    <ligandPart>
        <name>Fe</name>
        <dbReference type="ChEBI" id="CHEBI:18248"/>
    </ligandPart>
</feature>
<dbReference type="InterPro" id="IPR002401">
    <property type="entry name" value="Cyt_P450_E_grp-I"/>
</dbReference>
<keyword evidence="8" id="KW-0349">Heme</keyword>
<feature type="transmembrane region" description="Helical" evidence="9">
    <location>
        <begin position="63"/>
        <end position="82"/>
    </location>
</feature>
<dbReference type="Pfam" id="PF00067">
    <property type="entry name" value="p450"/>
    <property type="match status" value="1"/>
</dbReference>
<evidence type="ECO:0000256" key="7">
    <source>
        <dbReference type="ARBA" id="ARBA00023033"/>
    </source>
</evidence>
<dbReference type="AlphaFoldDB" id="A0A371DIJ8"/>
<evidence type="ECO:0000256" key="1">
    <source>
        <dbReference type="ARBA" id="ARBA00001971"/>
    </source>
</evidence>
<dbReference type="InterPro" id="IPR050121">
    <property type="entry name" value="Cytochrome_P450_monoxygenase"/>
</dbReference>
<dbReference type="PANTHER" id="PTHR24305:SF187">
    <property type="entry name" value="P450, PUTATIVE (EUROFUNG)-RELATED"/>
    <property type="match status" value="1"/>
</dbReference>
<dbReference type="PANTHER" id="PTHR24305">
    <property type="entry name" value="CYTOCHROME P450"/>
    <property type="match status" value="1"/>
</dbReference>
<evidence type="ECO:0000256" key="6">
    <source>
        <dbReference type="ARBA" id="ARBA00023004"/>
    </source>
</evidence>
<keyword evidence="6 8" id="KW-0408">Iron</keyword>
<sequence>MPSPLLLNLIGPSVALALVARQVFRRHEVYSLRAQILLLFVPPGVVALHATRLPSSIWTFFEAFWLSLAIYVAALLIATVVYRLSPWHPLATYPGPALRKVSELVSAYYVATGRKGTHLRTLHEQYGDIVRIGPNTLSIVDTSLMPHLWNHSILNHFLANIGIKMSYKNVTMMGIRDPEEHARRRRPWNRGLSQAAVKEYEQPLMARVLLLIRRLEEQKGEVNLAKWTSMFSMDFTCDMAFGGGTELLRDGEHTNPFNTLQKGMVLASVLAQVPWLGVCLGHIPGSGRPLRALHTASRSFAARRLKRGATTRDLFHYLNNEDLQDVPPPPQERLIGDAILAVVAGADTTSNTMVSMFYCLLANPAAYAALQAEVDKFYPPGDNPYDTKHYQEMHYLNAVINETIRLYHPTSTGGQRQVPSSGPPLVVGSVVIPPGTIFFMPMSTLHRDPRNFSYPSAFWPERWLIASGHISVDSKEARAPGPLTKDQFVHNDTAFITFGLGPLACVGKALANLQMRMFVCALLQKFEFQLRNGWDPKAYDDSIREYVNLTTPELPVYLRARW</sequence>
<evidence type="ECO:0000256" key="2">
    <source>
        <dbReference type="ARBA" id="ARBA00005179"/>
    </source>
</evidence>
<evidence type="ECO:0000256" key="8">
    <source>
        <dbReference type="PIRSR" id="PIRSR602401-1"/>
    </source>
</evidence>
<dbReference type="Proteomes" id="UP000256964">
    <property type="component" value="Unassembled WGS sequence"/>
</dbReference>
<evidence type="ECO:0000256" key="3">
    <source>
        <dbReference type="ARBA" id="ARBA00010617"/>
    </source>
</evidence>
<evidence type="ECO:0000313" key="11">
    <source>
        <dbReference type="Proteomes" id="UP000256964"/>
    </source>
</evidence>
<dbReference type="InterPro" id="IPR001128">
    <property type="entry name" value="Cyt_P450"/>
</dbReference>
<proteinExistence type="inferred from homology"/>
<dbReference type="OrthoDB" id="6692864at2759"/>
<dbReference type="GO" id="GO:0005506">
    <property type="term" value="F:iron ion binding"/>
    <property type="evidence" value="ECO:0007669"/>
    <property type="project" value="InterPro"/>
</dbReference>
<comment type="similarity">
    <text evidence="3">Belongs to the cytochrome P450 family.</text>
</comment>
<dbReference type="EMBL" id="KZ857391">
    <property type="protein sequence ID" value="RDX52357.1"/>
    <property type="molecule type" value="Genomic_DNA"/>
</dbReference>
<reference evidence="10 11" key="1">
    <citation type="journal article" date="2018" name="Biotechnol. Biofuels">
        <title>Integrative visual omics of the white-rot fungus Polyporus brumalis exposes the biotechnological potential of its oxidative enzymes for delignifying raw plant biomass.</title>
        <authorList>
            <person name="Miyauchi S."/>
            <person name="Rancon A."/>
            <person name="Drula E."/>
            <person name="Hage H."/>
            <person name="Chaduli D."/>
            <person name="Favel A."/>
            <person name="Grisel S."/>
            <person name="Henrissat B."/>
            <person name="Herpoel-Gimbert I."/>
            <person name="Ruiz-Duenas F.J."/>
            <person name="Chevret D."/>
            <person name="Hainaut M."/>
            <person name="Lin J."/>
            <person name="Wang M."/>
            <person name="Pangilinan J."/>
            <person name="Lipzen A."/>
            <person name="Lesage-Meessen L."/>
            <person name="Navarro D."/>
            <person name="Riley R."/>
            <person name="Grigoriev I.V."/>
            <person name="Zhou S."/>
            <person name="Raouche S."/>
            <person name="Rosso M.N."/>
        </authorList>
    </citation>
    <scope>NUCLEOTIDE SEQUENCE [LARGE SCALE GENOMIC DNA]</scope>
    <source>
        <strain evidence="10 11">BRFM 1820</strain>
    </source>
</reference>
<feature type="transmembrane region" description="Helical" evidence="9">
    <location>
        <begin position="6"/>
        <end position="24"/>
    </location>
</feature>
<gene>
    <name evidence="10" type="ORF">OH76DRAFT_1501025</name>
</gene>
<dbReference type="GO" id="GO:0004497">
    <property type="term" value="F:monooxygenase activity"/>
    <property type="evidence" value="ECO:0007669"/>
    <property type="project" value="UniProtKB-KW"/>
</dbReference>
<evidence type="ECO:0000256" key="5">
    <source>
        <dbReference type="ARBA" id="ARBA00023002"/>
    </source>
</evidence>
<keyword evidence="4 8" id="KW-0479">Metal-binding</keyword>
<keyword evidence="7 10" id="KW-0503">Monooxygenase</keyword>
<comment type="pathway">
    <text evidence="2">Secondary metabolite biosynthesis.</text>
</comment>
<organism evidence="10 11">
    <name type="scientific">Lentinus brumalis</name>
    <dbReference type="NCBI Taxonomy" id="2498619"/>
    <lineage>
        <taxon>Eukaryota</taxon>
        <taxon>Fungi</taxon>
        <taxon>Dikarya</taxon>
        <taxon>Basidiomycota</taxon>
        <taxon>Agaricomycotina</taxon>
        <taxon>Agaricomycetes</taxon>
        <taxon>Polyporales</taxon>
        <taxon>Polyporaceae</taxon>
        <taxon>Lentinus</taxon>
    </lineage>
</organism>
<name>A0A371DIJ8_9APHY</name>
<keyword evidence="9" id="KW-1133">Transmembrane helix</keyword>
<dbReference type="Gene3D" id="1.10.630.10">
    <property type="entry name" value="Cytochrome P450"/>
    <property type="match status" value="1"/>
</dbReference>
<evidence type="ECO:0000256" key="9">
    <source>
        <dbReference type="SAM" id="Phobius"/>
    </source>
</evidence>